<keyword evidence="8" id="KW-1133">Transmembrane helix</keyword>
<accession>G3AFS9</accession>
<dbReference type="InParanoid" id="G3AFS9"/>
<comment type="similarity">
    <text evidence="3">Belongs to the MNN1/MNT family.</text>
</comment>
<evidence type="ECO:0000256" key="3">
    <source>
        <dbReference type="ARBA" id="ARBA00009105"/>
    </source>
</evidence>
<keyword evidence="7" id="KW-0735">Signal-anchor</keyword>
<comment type="subcellular location">
    <subcellularLocation>
        <location evidence="1">Golgi apparatus membrane</location>
        <topology evidence="1">Single-pass type II membrane protein</topology>
    </subcellularLocation>
</comment>
<dbReference type="RefSeq" id="XP_007372480.1">
    <property type="nucleotide sequence ID" value="XM_007372418.1"/>
</dbReference>
<evidence type="ECO:0000256" key="10">
    <source>
        <dbReference type="ARBA" id="ARBA00023136"/>
    </source>
</evidence>
<comment type="pathway">
    <text evidence="2">Protein modification; protein glycosylation.</text>
</comment>
<evidence type="ECO:0000313" key="13">
    <source>
        <dbReference type="Proteomes" id="UP000000709"/>
    </source>
</evidence>
<evidence type="ECO:0000256" key="5">
    <source>
        <dbReference type="ARBA" id="ARBA00022679"/>
    </source>
</evidence>
<dbReference type="Proteomes" id="UP000000709">
    <property type="component" value="Unassembled WGS sequence"/>
</dbReference>
<evidence type="ECO:0000256" key="9">
    <source>
        <dbReference type="ARBA" id="ARBA00023034"/>
    </source>
</evidence>
<dbReference type="SUPFAM" id="SSF53448">
    <property type="entry name" value="Nucleotide-diphospho-sugar transferases"/>
    <property type="match status" value="1"/>
</dbReference>
<dbReference type="KEGG" id="spaa:SPAPADRAFT_69407"/>
<evidence type="ECO:0000256" key="4">
    <source>
        <dbReference type="ARBA" id="ARBA00022676"/>
    </source>
</evidence>
<reference evidence="12 13" key="1">
    <citation type="journal article" date="2011" name="Proc. Natl. Acad. Sci. U.S.A.">
        <title>Comparative genomics of xylose-fermenting fungi for enhanced biofuel production.</title>
        <authorList>
            <person name="Wohlbach D.J."/>
            <person name="Kuo A."/>
            <person name="Sato T.K."/>
            <person name="Potts K.M."/>
            <person name="Salamov A.A."/>
            <person name="LaButti K.M."/>
            <person name="Sun H."/>
            <person name="Clum A."/>
            <person name="Pangilinan J.L."/>
            <person name="Lindquist E.A."/>
            <person name="Lucas S."/>
            <person name="Lapidus A."/>
            <person name="Jin M."/>
            <person name="Gunawan C."/>
            <person name="Balan V."/>
            <person name="Dale B.E."/>
            <person name="Jeffries T.W."/>
            <person name="Zinkel R."/>
            <person name="Barry K.W."/>
            <person name="Grigoriev I.V."/>
            <person name="Gasch A.P."/>
        </authorList>
    </citation>
    <scope>NUCLEOTIDE SEQUENCE [LARGE SCALE GENOMIC DNA]</scope>
    <source>
        <strain evidence="13">NRRL Y-27907 / 11-Y1</strain>
    </source>
</reference>
<dbReference type="FunCoup" id="G3AFS9">
    <property type="interactions" value="90"/>
</dbReference>
<evidence type="ECO:0008006" key="14">
    <source>
        <dbReference type="Google" id="ProtNLM"/>
    </source>
</evidence>
<keyword evidence="4" id="KW-0328">Glycosyltransferase</keyword>
<dbReference type="Pfam" id="PF11051">
    <property type="entry name" value="Mannosyl_trans3"/>
    <property type="match status" value="1"/>
</dbReference>
<dbReference type="OMA" id="IWGDKEM"/>
<dbReference type="UniPathway" id="UPA00378"/>
<keyword evidence="13" id="KW-1185">Reference proteome</keyword>
<dbReference type="EMBL" id="GL996499">
    <property type="protein sequence ID" value="EGW35068.1"/>
    <property type="molecule type" value="Genomic_DNA"/>
</dbReference>
<dbReference type="eggNOG" id="ENOG502RZ48">
    <property type="taxonomic scope" value="Eukaryota"/>
</dbReference>
<dbReference type="PANTHER" id="PTHR31392:SF1">
    <property type="entry name" value="ALPHA-1,3-MANNOSYLTRANSFERASE MNN1-RELATED"/>
    <property type="match status" value="1"/>
</dbReference>
<sequence length="688" mass="80475">MRWKLSYRRILYYHSRQVRSKIHYTNYLYSDYDKFIKLYNNDVDTVKTAPLDDKCPTFFNQFLAENPDWTFPIYNLAHSRIVKSIDDKEKFVRDKKPTLKETGRKLTEKLEEEYSKAVNVTMEISQIMADTASLMRVYGKCFLDKPQNKLYNQLTELFFPFLTNHLPMFEVVTQSGTIDIPDNTWPIFDKNNKLLNKKPMKTDNIISTIVQNVQGKGIVISGGNAHTRDIMRLIRVLRALNNQYPIQIVHSDLNEKSKRYIEAVAISEIDFLLDPKTSEYKYLKHIDLLNGHQEYGSKYPKQDITFVHIKPCINRNHKNSFPGYSNKLLALLFTTFEEVIMLDADTVPLVPTDTFFKSKQYKSSGAYFFQDRTLRDYNEFFETNFMSSLFPVNEVSLDSLFNITRVTNKTLNNRYMTGWRHYQEAGVVAINKRQHYLGLLMTLPLSLWKEPVKSMIWGDKEMYWAGLSMAGDENYEFNPNAAASVGQLTTDPKRKFYPSSDTPELCSSHPGHINEEGKLLWINSGFAYCKKNGYYRDKFKFPYVTFEVIELSQLYESPIRITDAIVPPDLPRYRQPGSPIDTAYETSFRQSWKLRPKDIDEINNDKPKEEHVKVIEEWGPQRGWVKNDICSGYYYCAYSEVDSYFDAGEKDMGKVYQFNDNDKKMFDYLGKVWHTGGTRRYLQVSTQG</sequence>
<evidence type="ECO:0000313" key="12">
    <source>
        <dbReference type="EMBL" id="EGW35068.1"/>
    </source>
</evidence>
<keyword evidence="6" id="KW-0812">Transmembrane</keyword>
<gene>
    <name evidence="12" type="ORF">SPAPADRAFT_69407</name>
</gene>
<keyword evidence="9" id="KW-0333">Golgi apparatus</keyword>
<dbReference type="InterPro" id="IPR029044">
    <property type="entry name" value="Nucleotide-diphossugar_trans"/>
</dbReference>
<organism evidence="13">
    <name type="scientific">Spathaspora passalidarum (strain NRRL Y-27907 / 11-Y1)</name>
    <dbReference type="NCBI Taxonomy" id="619300"/>
    <lineage>
        <taxon>Eukaryota</taxon>
        <taxon>Fungi</taxon>
        <taxon>Dikarya</taxon>
        <taxon>Ascomycota</taxon>
        <taxon>Saccharomycotina</taxon>
        <taxon>Pichiomycetes</taxon>
        <taxon>Debaryomycetaceae</taxon>
        <taxon>Spathaspora</taxon>
    </lineage>
</organism>
<dbReference type="GO" id="GO:0000139">
    <property type="term" value="C:Golgi membrane"/>
    <property type="evidence" value="ECO:0007669"/>
    <property type="project" value="UniProtKB-SubCell"/>
</dbReference>
<dbReference type="HOGENOM" id="CLU_015387_0_1_1"/>
<evidence type="ECO:0000256" key="8">
    <source>
        <dbReference type="ARBA" id="ARBA00022989"/>
    </source>
</evidence>
<keyword evidence="10" id="KW-0472">Membrane</keyword>
<protein>
    <recommendedName>
        <fullName evidence="14">Alpha-1,3-mannosyltransferase</fullName>
    </recommendedName>
</protein>
<keyword evidence="11" id="KW-0325">Glycoprotein</keyword>
<evidence type="ECO:0000256" key="2">
    <source>
        <dbReference type="ARBA" id="ARBA00004922"/>
    </source>
</evidence>
<dbReference type="GO" id="GO:0046354">
    <property type="term" value="P:mannan biosynthetic process"/>
    <property type="evidence" value="ECO:0007669"/>
    <property type="project" value="UniProtKB-ARBA"/>
</dbReference>
<dbReference type="AlphaFoldDB" id="G3AFS9"/>
<dbReference type="GO" id="GO:0006493">
    <property type="term" value="P:protein O-linked glycosylation"/>
    <property type="evidence" value="ECO:0007669"/>
    <property type="project" value="TreeGrafter"/>
</dbReference>
<dbReference type="PANTHER" id="PTHR31392">
    <property type="entry name" value="ALPHA-1,3-MANNOSYLTRANSFERASE MNN1-RELATED"/>
    <property type="match status" value="1"/>
</dbReference>
<proteinExistence type="inferred from homology"/>
<keyword evidence="5" id="KW-0808">Transferase</keyword>
<dbReference type="InterPro" id="IPR022751">
    <property type="entry name" value="Alpha_mannosyltransferase"/>
</dbReference>
<evidence type="ECO:0000256" key="11">
    <source>
        <dbReference type="ARBA" id="ARBA00023180"/>
    </source>
</evidence>
<evidence type="ECO:0000256" key="7">
    <source>
        <dbReference type="ARBA" id="ARBA00022968"/>
    </source>
</evidence>
<name>G3AFS9_SPAPN</name>
<evidence type="ECO:0000256" key="6">
    <source>
        <dbReference type="ARBA" id="ARBA00022692"/>
    </source>
</evidence>
<dbReference type="GeneID" id="18875268"/>
<dbReference type="OrthoDB" id="430354at2759"/>
<dbReference type="GO" id="GO:0000033">
    <property type="term" value="F:alpha-1,3-mannosyltransferase activity"/>
    <property type="evidence" value="ECO:0007669"/>
    <property type="project" value="TreeGrafter"/>
</dbReference>
<evidence type="ECO:0000256" key="1">
    <source>
        <dbReference type="ARBA" id="ARBA00004323"/>
    </source>
</evidence>